<dbReference type="PIRSF" id="PIRSF000097">
    <property type="entry name" value="AKR"/>
    <property type="match status" value="1"/>
</dbReference>
<dbReference type="PRINTS" id="PR00069">
    <property type="entry name" value="ALDKETRDTASE"/>
</dbReference>
<evidence type="ECO:0000256" key="3">
    <source>
        <dbReference type="PIRSR" id="PIRSR000097-1"/>
    </source>
</evidence>
<evidence type="ECO:0000313" key="7">
    <source>
        <dbReference type="EMBL" id="KDQ51086.1"/>
    </source>
</evidence>
<dbReference type="FunFam" id="3.20.20.100:FF:000015">
    <property type="entry name" value="Oxidoreductase, aldo/keto reductase family"/>
    <property type="match status" value="1"/>
</dbReference>
<dbReference type="Proteomes" id="UP000027265">
    <property type="component" value="Unassembled WGS sequence"/>
</dbReference>
<gene>
    <name evidence="7" type="ORF">JAAARDRAFT_62828</name>
</gene>
<dbReference type="InterPro" id="IPR023210">
    <property type="entry name" value="NADP_OxRdtase_dom"/>
</dbReference>
<feature type="active site" description="Proton donor" evidence="3">
    <location>
        <position position="55"/>
    </location>
</feature>
<dbReference type="EMBL" id="KL197752">
    <property type="protein sequence ID" value="KDQ51086.1"/>
    <property type="molecule type" value="Genomic_DNA"/>
</dbReference>
<dbReference type="PANTHER" id="PTHR43827">
    <property type="entry name" value="2,5-DIKETO-D-GLUCONIC ACID REDUCTASE"/>
    <property type="match status" value="1"/>
</dbReference>
<evidence type="ECO:0000256" key="1">
    <source>
        <dbReference type="ARBA" id="ARBA00007905"/>
    </source>
</evidence>
<feature type="site" description="Lowers pKa of active site Tyr" evidence="5">
    <location>
        <position position="80"/>
    </location>
</feature>
<dbReference type="InterPro" id="IPR036812">
    <property type="entry name" value="NAD(P)_OxRdtase_dom_sf"/>
</dbReference>
<dbReference type="InterPro" id="IPR018170">
    <property type="entry name" value="Aldo/ket_reductase_CS"/>
</dbReference>
<feature type="domain" description="NADP-dependent oxidoreductase" evidence="6">
    <location>
        <begin position="36"/>
        <end position="276"/>
    </location>
</feature>
<comment type="similarity">
    <text evidence="1">Belongs to the aldo/keto reductase family.</text>
</comment>
<dbReference type="STRING" id="933084.A0A067PKU4"/>
<dbReference type="PROSITE" id="PS00063">
    <property type="entry name" value="ALDOKETO_REDUCTASE_3"/>
    <property type="match status" value="1"/>
</dbReference>
<name>A0A067PKU4_9AGAM</name>
<dbReference type="PANTHER" id="PTHR43827:SF13">
    <property type="entry name" value="ALDO_KETO REDUCTASE FAMILY PROTEIN"/>
    <property type="match status" value="1"/>
</dbReference>
<dbReference type="OrthoDB" id="416253at2759"/>
<dbReference type="Gene3D" id="3.20.20.100">
    <property type="entry name" value="NADP-dependent oxidoreductase domain"/>
    <property type="match status" value="1"/>
</dbReference>
<dbReference type="PROSITE" id="PS00062">
    <property type="entry name" value="ALDOKETO_REDUCTASE_2"/>
    <property type="match status" value="1"/>
</dbReference>
<proteinExistence type="inferred from homology"/>
<accession>A0A067PKU4</accession>
<protein>
    <recommendedName>
        <fullName evidence="6">NADP-dependent oxidoreductase domain-containing protein</fullName>
    </recommendedName>
</protein>
<feature type="binding site" evidence="4">
    <location>
        <position position="119"/>
    </location>
    <ligand>
        <name>substrate</name>
    </ligand>
</feature>
<dbReference type="GO" id="GO:0016491">
    <property type="term" value="F:oxidoreductase activity"/>
    <property type="evidence" value="ECO:0007669"/>
    <property type="project" value="UniProtKB-KW"/>
</dbReference>
<dbReference type="InterPro" id="IPR020471">
    <property type="entry name" value="AKR"/>
</dbReference>
<dbReference type="PROSITE" id="PS00798">
    <property type="entry name" value="ALDOKETO_REDUCTASE_1"/>
    <property type="match status" value="1"/>
</dbReference>
<dbReference type="HOGENOM" id="CLU_023205_0_1_1"/>
<dbReference type="Pfam" id="PF00248">
    <property type="entry name" value="Aldo_ket_red"/>
    <property type="match status" value="1"/>
</dbReference>
<dbReference type="InParanoid" id="A0A067PKU4"/>
<evidence type="ECO:0000313" key="8">
    <source>
        <dbReference type="Proteomes" id="UP000027265"/>
    </source>
</evidence>
<sequence length="290" mass="31872">MSAAYTLQSHVEIEPGVYMPRLGFGVGASPTSLCQSSVQFALSTGYRHIDCAMHYGNEKEVGLAIKASKIPRDQIFVTTKILAPLTDDNGVFSEEKIMHSLTEAVEQFGLEYVDLFLIHTPTSGPDGRLKLWEGLEKLKANGRARSIGVSNFGVDHLEQLAAAGKSKPSVNQIEVHPWRQQRDITDYCQKNGILVQAYSPMVRGRKLDDTTLFEISIAHSMERVIDPAQILIRWSLQKGYVPLPKSDTPSRILGNAMVFDFHLAPEEVAALDALDEGETGAIAPNPVNCP</sequence>
<keyword evidence="2" id="KW-0560">Oxidoreductase</keyword>
<reference evidence="8" key="1">
    <citation type="journal article" date="2014" name="Proc. Natl. Acad. Sci. U.S.A.">
        <title>Extensive sampling of basidiomycete genomes demonstrates inadequacy of the white-rot/brown-rot paradigm for wood decay fungi.</title>
        <authorList>
            <person name="Riley R."/>
            <person name="Salamov A.A."/>
            <person name="Brown D.W."/>
            <person name="Nagy L.G."/>
            <person name="Floudas D."/>
            <person name="Held B.W."/>
            <person name="Levasseur A."/>
            <person name="Lombard V."/>
            <person name="Morin E."/>
            <person name="Otillar R."/>
            <person name="Lindquist E.A."/>
            <person name="Sun H."/>
            <person name="LaButti K.M."/>
            <person name="Schmutz J."/>
            <person name="Jabbour D."/>
            <person name="Luo H."/>
            <person name="Baker S.E."/>
            <person name="Pisabarro A.G."/>
            <person name="Walton J.D."/>
            <person name="Blanchette R.A."/>
            <person name="Henrissat B."/>
            <person name="Martin F."/>
            <person name="Cullen D."/>
            <person name="Hibbett D.S."/>
            <person name="Grigoriev I.V."/>
        </authorList>
    </citation>
    <scope>NUCLEOTIDE SEQUENCE [LARGE SCALE GENOMIC DNA]</scope>
    <source>
        <strain evidence="8">MUCL 33604</strain>
    </source>
</reference>
<evidence type="ECO:0000256" key="4">
    <source>
        <dbReference type="PIRSR" id="PIRSR000097-2"/>
    </source>
</evidence>
<dbReference type="AlphaFoldDB" id="A0A067PKU4"/>
<keyword evidence="8" id="KW-1185">Reference proteome</keyword>
<organism evidence="7 8">
    <name type="scientific">Jaapia argillacea MUCL 33604</name>
    <dbReference type="NCBI Taxonomy" id="933084"/>
    <lineage>
        <taxon>Eukaryota</taxon>
        <taxon>Fungi</taxon>
        <taxon>Dikarya</taxon>
        <taxon>Basidiomycota</taxon>
        <taxon>Agaricomycotina</taxon>
        <taxon>Agaricomycetes</taxon>
        <taxon>Agaricomycetidae</taxon>
        <taxon>Jaapiales</taxon>
        <taxon>Jaapiaceae</taxon>
        <taxon>Jaapia</taxon>
    </lineage>
</organism>
<dbReference type="SUPFAM" id="SSF51430">
    <property type="entry name" value="NAD(P)-linked oxidoreductase"/>
    <property type="match status" value="1"/>
</dbReference>
<evidence type="ECO:0000259" key="6">
    <source>
        <dbReference type="Pfam" id="PF00248"/>
    </source>
</evidence>
<evidence type="ECO:0000256" key="5">
    <source>
        <dbReference type="PIRSR" id="PIRSR000097-3"/>
    </source>
</evidence>
<evidence type="ECO:0000256" key="2">
    <source>
        <dbReference type="ARBA" id="ARBA00023002"/>
    </source>
</evidence>
<dbReference type="CDD" id="cd19071">
    <property type="entry name" value="AKR_AKR1-5-like"/>
    <property type="match status" value="1"/>
</dbReference>